<proteinExistence type="predicted"/>
<protein>
    <submittedName>
        <fullName evidence="1">Uncharacterized protein</fullName>
    </submittedName>
</protein>
<keyword evidence="2" id="KW-1185">Reference proteome</keyword>
<reference evidence="1" key="1">
    <citation type="submission" date="2021-04" db="EMBL/GenBank/DDBJ databases">
        <title>Pseudaminobacter soli sp. nov., isolated from paddy soil contaminated by heavy metals.</title>
        <authorList>
            <person name="Zhang K."/>
        </authorList>
    </citation>
    <scope>NUCLEOTIDE SEQUENCE</scope>
    <source>
        <strain evidence="1">19-2017</strain>
    </source>
</reference>
<organism evidence="1 2">
    <name type="scientific">Pseudaminobacter soli</name>
    <name type="common">ex Zhang et al. 2022</name>
    <dbReference type="NCBI Taxonomy" id="2831468"/>
    <lineage>
        <taxon>Bacteria</taxon>
        <taxon>Pseudomonadati</taxon>
        <taxon>Pseudomonadota</taxon>
        <taxon>Alphaproteobacteria</taxon>
        <taxon>Hyphomicrobiales</taxon>
        <taxon>Phyllobacteriaceae</taxon>
        <taxon>Pseudaminobacter</taxon>
    </lineage>
</organism>
<dbReference type="EMBL" id="JAGWCR010000027">
    <property type="protein sequence ID" value="MBS3652463.1"/>
    <property type="molecule type" value="Genomic_DNA"/>
</dbReference>
<gene>
    <name evidence="1" type="ORF">KEU06_28150</name>
</gene>
<dbReference type="AlphaFoldDB" id="A0A942E7C2"/>
<evidence type="ECO:0000313" key="2">
    <source>
        <dbReference type="Proteomes" id="UP000680348"/>
    </source>
</evidence>
<dbReference type="RefSeq" id="WP_188258017.1">
    <property type="nucleotide sequence ID" value="NZ_JABVCF010000027.1"/>
</dbReference>
<accession>A0A942E7C2</accession>
<name>A0A942E7C2_9HYPH</name>
<sequence>MDLQKDEVLDRLAEHGNVAQFVALRPSANGLKQTYSRIRGHEPNATFASAAYAVGALLMLSRSGMVNVRSYAPHDPRSREFVYGLRSVDDAVAATKRLASQGLHLLVNETIDVSDGGVSGVVQSGMIEFAPDDTPRCVEKPGVASLPFEVGVDLLTLVYGFRPELVSRVGLRTEFSIHPIQQGWRSTHTLLWEQEEGVPGDTASAQQWPNRFSRHIGDKAYGLLMAHLAGLPVPRTLVIPRRVAPFWFGRPTGSAEVWTRTCPFKPHPGLYTTVKGWTDPYALLGKEDPSGDLLASTLRQDGVPARYSGAAIVQANGNLAIEGLAGEGDLFMLGSRNAEELPAAVLADVRDTFSLLEDRFGSVRFEWVHDGERAWIVQLHLGATNSSRTEIVPGEAECWTDFPIEEGLEKLRALLKTLPADGGVRVIGQVGLTSHIADVLRRAGFPARVPANA</sequence>
<dbReference type="Proteomes" id="UP000680348">
    <property type="component" value="Unassembled WGS sequence"/>
</dbReference>
<evidence type="ECO:0000313" key="1">
    <source>
        <dbReference type="EMBL" id="MBS3652463.1"/>
    </source>
</evidence>
<comment type="caution">
    <text evidence="1">The sequence shown here is derived from an EMBL/GenBank/DDBJ whole genome shotgun (WGS) entry which is preliminary data.</text>
</comment>